<feature type="transmembrane region" description="Helical" evidence="1">
    <location>
        <begin position="20"/>
        <end position="38"/>
    </location>
</feature>
<dbReference type="AlphaFoldDB" id="A0A0S3SU40"/>
<dbReference type="EMBL" id="AP015041">
    <property type="protein sequence ID" value="BAT96364.1"/>
    <property type="molecule type" value="Genomic_DNA"/>
</dbReference>
<keyword evidence="1" id="KW-0472">Membrane</keyword>
<evidence type="ECO:0000313" key="3">
    <source>
        <dbReference type="Proteomes" id="UP000291084"/>
    </source>
</evidence>
<protein>
    <submittedName>
        <fullName evidence="2">Uncharacterized protein</fullName>
    </submittedName>
</protein>
<sequence length="77" mass="8786">MSKCKILVLQPLCKYSSPRATPMAILYIVVQFIVSLNLKGSFSSYMNFSRDPLGMYSYMRNLLEPSKQNPSKLTMLT</sequence>
<proteinExistence type="predicted"/>
<name>A0A0S3SU40_PHAAN</name>
<keyword evidence="1" id="KW-1133">Transmembrane helix</keyword>
<evidence type="ECO:0000313" key="2">
    <source>
        <dbReference type="EMBL" id="BAT96364.1"/>
    </source>
</evidence>
<keyword evidence="1" id="KW-0812">Transmembrane</keyword>
<keyword evidence="3" id="KW-1185">Reference proteome</keyword>
<evidence type="ECO:0000256" key="1">
    <source>
        <dbReference type="SAM" id="Phobius"/>
    </source>
</evidence>
<dbReference type="Proteomes" id="UP000291084">
    <property type="component" value="Chromosome 8"/>
</dbReference>
<gene>
    <name evidence="2" type="primary">Vigan.08G329200</name>
    <name evidence="2" type="ORF">VIGAN_08329200</name>
</gene>
<accession>A0A0S3SU40</accession>
<reference evidence="2 3" key="1">
    <citation type="journal article" date="2015" name="Sci. Rep.">
        <title>The power of single molecule real-time sequencing technology in the de novo assembly of a eukaryotic genome.</title>
        <authorList>
            <person name="Sakai H."/>
            <person name="Naito K."/>
            <person name="Ogiso-Tanaka E."/>
            <person name="Takahashi Y."/>
            <person name="Iseki K."/>
            <person name="Muto C."/>
            <person name="Satou K."/>
            <person name="Teruya K."/>
            <person name="Shiroma A."/>
            <person name="Shimoji M."/>
            <person name="Hirano T."/>
            <person name="Itoh T."/>
            <person name="Kaga A."/>
            <person name="Tomooka N."/>
        </authorList>
    </citation>
    <scope>NUCLEOTIDE SEQUENCE [LARGE SCALE GENOMIC DNA]</scope>
    <source>
        <strain evidence="3">cv. Shumari</strain>
    </source>
</reference>
<organism evidence="2 3">
    <name type="scientific">Vigna angularis var. angularis</name>
    <dbReference type="NCBI Taxonomy" id="157739"/>
    <lineage>
        <taxon>Eukaryota</taxon>
        <taxon>Viridiplantae</taxon>
        <taxon>Streptophyta</taxon>
        <taxon>Embryophyta</taxon>
        <taxon>Tracheophyta</taxon>
        <taxon>Spermatophyta</taxon>
        <taxon>Magnoliopsida</taxon>
        <taxon>eudicotyledons</taxon>
        <taxon>Gunneridae</taxon>
        <taxon>Pentapetalae</taxon>
        <taxon>rosids</taxon>
        <taxon>fabids</taxon>
        <taxon>Fabales</taxon>
        <taxon>Fabaceae</taxon>
        <taxon>Papilionoideae</taxon>
        <taxon>50 kb inversion clade</taxon>
        <taxon>NPAAA clade</taxon>
        <taxon>indigoferoid/millettioid clade</taxon>
        <taxon>Phaseoleae</taxon>
        <taxon>Vigna</taxon>
    </lineage>
</organism>